<proteinExistence type="predicted"/>
<feature type="compositionally biased region" description="Basic and acidic residues" evidence="1">
    <location>
        <begin position="1"/>
        <end position="33"/>
    </location>
</feature>
<reference evidence="4" key="1">
    <citation type="journal article" date="2019" name="Int. J. Syst. Evol. Microbiol.">
        <title>The Global Catalogue of Microorganisms (GCM) 10K type strain sequencing project: providing services to taxonomists for standard genome sequencing and annotation.</title>
        <authorList>
            <consortium name="The Broad Institute Genomics Platform"/>
            <consortium name="The Broad Institute Genome Sequencing Center for Infectious Disease"/>
            <person name="Wu L."/>
            <person name="Ma J."/>
        </authorList>
    </citation>
    <scope>NUCLEOTIDE SEQUENCE [LARGE SCALE GENOMIC DNA]</scope>
    <source>
        <strain evidence="4">JCM 16904</strain>
    </source>
</reference>
<feature type="compositionally biased region" description="Pro residues" evidence="1">
    <location>
        <begin position="98"/>
        <end position="110"/>
    </location>
</feature>
<keyword evidence="4" id="KW-1185">Reference proteome</keyword>
<evidence type="ECO:0000313" key="4">
    <source>
        <dbReference type="Proteomes" id="UP001500902"/>
    </source>
</evidence>
<feature type="compositionally biased region" description="Basic and acidic residues" evidence="1">
    <location>
        <begin position="59"/>
        <end position="90"/>
    </location>
</feature>
<evidence type="ECO:0000313" key="3">
    <source>
        <dbReference type="EMBL" id="GAA3655192.1"/>
    </source>
</evidence>
<dbReference type="EMBL" id="BAAAZP010000027">
    <property type="protein sequence ID" value="GAA3655192.1"/>
    <property type="molecule type" value="Genomic_DNA"/>
</dbReference>
<feature type="region of interest" description="Disordered" evidence="1">
    <location>
        <begin position="1"/>
        <end position="307"/>
    </location>
</feature>
<feature type="compositionally biased region" description="Basic and acidic residues" evidence="1">
    <location>
        <begin position="213"/>
        <end position="225"/>
    </location>
</feature>
<accession>A0ABP7BCH1</accession>
<feature type="compositionally biased region" description="Pro residues" evidence="1">
    <location>
        <begin position="279"/>
        <end position="300"/>
    </location>
</feature>
<feature type="transmembrane region" description="Helical" evidence="2">
    <location>
        <begin position="359"/>
        <end position="380"/>
    </location>
</feature>
<organism evidence="3 4">
    <name type="scientific">Nonomuraea antimicrobica</name>
    <dbReference type="NCBI Taxonomy" id="561173"/>
    <lineage>
        <taxon>Bacteria</taxon>
        <taxon>Bacillati</taxon>
        <taxon>Actinomycetota</taxon>
        <taxon>Actinomycetes</taxon>
        <taxon>Streptosporangiales</taxon>
        <taxon>Streptosporangiaceae</taxon>
        <taxon>Nonomuraea</taxon>
    </lineage>
</organism>
<keyword evidence="2" id="KW-1133">Transmembrane helix</keyword>
<dbReference type="RefSeq" id="WP_344874879.1">
    <property type="nucleotide sequence ID" value="NZ_BAAAZP010000027.1"/>
</dbReference>
<dbReference type="Proteomes" id="UP001500902">
    <property type="component" value="Unassembled WGS sequence"/>
</dbReference>
<evidence type="ECO:0008006" key="5">
    <source>
        <dbReference type="Google" id="ProtNLM"/>
    </source>
</evidence>
<gene>
    <name evidence="3" type="ORF">GCM10022224_017870</name>
</gene>
<comment type="caution">
    <text evidence="3">The sequence shown here is derived from an EMBL/GenBank/DDBJ whole genome shotgun (WGS) entry which is preliminary data.</text>
</comment>
<evidence type="ECO:0000256" key="1">
    <source>
        <dbReference type="SAM" id="MobiDB-lite"/>
    </source>
</evidence>
<evidence type="ECO:0000256" key="2">
    <source>
        <dbReference type="SAM" id="Phobius"/>
    </source>
</evidence>
<sequence>MTTPRDPNEPRPGQDPREGRPQEGEPEPARPEPEPGWWSEGTLPEDDRPRPPEPTGGDRPSERPSERPGDRPSERAGEAEGGERRSGEREGEGEEPIEPVPPVVPPPDVPPTHEPRPAGEPTHPDLPTSPETPSPAEGDAEATQVIPAPGATPMYSKEPQEPPGATGSDAEATQAFPIPGARPTYPGWGGTPQEEEPPARPSPSRYEPSGYEPSHHEPSRYEQGDQPRFTPPSGGTPPGGTPPQPGWEHQGGREYEGQTEPFPRAQEPVPGTSPSSPYGGPPGYPPPPPPGTPYGAPTPPYGHYRPSQPGSGLATASLVLGVASPFLVFVCFTGLITAILSIVFGWVALAKHAGKGRAIAGIVISVLSLILFAIVAIWFWNVVQECAHLPGQLADRCFEAKFPWMSGSR</sequence>
<name>A0ABP7BCH1_9ACTN</name>
<keyword evidence="2" id="KW-0812">Transmembrane</keyword>
<keyword evidence="2" id="KW-0472">Membrane</keyword>
<protein>
    <recommendedName>
        <fullName evidence="5">DUF4190 domain-containing protein</fullName>
    </recommendedName>
</protein>
<feature type="transmembrane region" description="Helical" evidence="2">
    <location>
        <begin position="326"/>
        <end position="347"/>
    </location>
</feature>